<evidence type="ECO:0000313" key="2">
    <source>
        <dbReference type="EMBL" id="MBO1267794.1"/>
    </source>
</evidence>
<dbReference type="Pfam" id="PF01381">
    <property type="entry name" value="HTH_3"/>
    <property type="match status" value="1"/>
</dbReference>
<dbReference type="AlphaFoldDB" id="A0A939KJJ3"/>
<dbReference type="PROSITE" id="PS50943">
    <property type="entry name" value="HTH_CROC1"/>
    <property type="match status" value="1"/>
</dbReference>
<dbReference type="SMART" id="SM00530">
    <property type="entry name" value="HTH_XRE"/>
    <property type="match status" value="1"/>
</dbReference>
<keyword evidence="3" id="KW-1185">Reference proteome</keyword>
<dbReference type="EMBL" id="JAFNLL010000013">
    <property type="protein sequence ID" value="MBO1267794.1"/>
    <property type="molecule type" value="Genomic_DNA"/>
</dbReference>
<evidence type="ECO:0000313" key="3">
    <source>
        <dbReference type="Proteomes" id="UP000664164"/>
    </source>
</evidence>
<protein>
    <submittedName>
        <fullName evidence="2">Helix-turn-helix transcriptional regulator</fullName>
    </submittedName>
</protein>
<dbReference type="GO" id="GO:0003677">
    <property type="term" value="F:DNA binding"/>
    <property type="evidence" value="ECO:0007669"/>
    <property type="project" value="InterPro"/>
</dbReference>
<reference evidence="2" key="1">
    <citation type="submission" date="2021-03" db="EMBL/GenBank/DDBJ databases">
        <title>A new species, PO-11, isolated from a karst cave deposit.</title>
        <authorList>
            <person name="Zhaoxiaoyong W."/>
        </authorList>
    </citation>
    <scope>NUCLEOTIDE SEQUENCE</scope>
    <source>
        <strain evidence="2">PO-11</strain>
    </source>
</reference>
<dbReference type="CDD" id="cd00093">
    <property type="entry name" value="HTH_XRE"/>
    <property type="match status" value="1"/>
</dbReference>
<dbReference type="InterPro" id="IPR001387">
    <property type="entry name" value="Cro/C1-type_HTH"/>
</dbReference>
<dbReference type="SUPFAM" id="SSF47413">
    <property type="entry name" value="lambda repressor-like DNA-binding domains"/>
    <property type="match status" value="1"/>
</dbReference>
<dbReference type="InterPro" id="IPR010982">
    <property type="entry name" value="Lambda_DNA-bd_dom_sf"/>
</dbReference>
<gene>
    <name evidence="2" type="ORF">J1902_07315</name>
</gene>
<sequence length="101" mass="11655">MAKSIEELLAKRPVDRIAVDAHKKRMLDEVRAYRLRELREASELTQVELAGRLHVSQNRVSRIEHGDIDRAQVDTLRKYVEALGGRLRVEVELGDERIQIA</sequence>
<organism evidence="2 3">
    <name type="scientific">Arthrobacter cavernae</name>
    <dbReference type="NCBI Taxonomy" id="2817681"/>
    <lineage>
        <taxon>Bacteria</taxon>
        <taxon>Bacillati</taxon>
        <taxon>Actinomycetota</taxon>
        <taxon>Actinomycetes</taxon>
        <taxon>Micrococcales</taxon>
        <taxon>Micrococcaceae</taxon>
        <taxon>Arthrobacter</taxon>
    </lineage>
</organism>
<dbReference type="Gene3D" id="1.10.260.40">
    <property type="entry name" value="lambda repressor-like DNA-binding domains"/>
    <property type="match status" value="1"/>
</dbReference>
<feature type="domain" description="HTH cro/C1-type" evidence="1">
    <location>
        <begin position="35"/>
        <end position="93"/>
    </location>
</feature>
<accession>A0A939KJJ3</accession>
<name>A0A939KJJ3_9MICC</name>
<dbReference type="RefSeq" id="WP_207615597.1">
    <property type="nucleotide sequence ID" value="NZ_JAFNLL010000013.1"/>
</dbReference>
<proteinExistence type="predicted"/>
<evidence type="ECO:0000259" key="1">
    <source>
        <dbReference type="PROSITE" id="PS50943"/>
    </source>
</evidence>
<comment type="caution">
    <text evidence="2">The sequence shown here is derived from an EMBL/GenBank/DDBJ whole genome shotgun (WGS) entry which is preliminary data.</text>
</comment>
<dbReference type="Proteomes" id="UP000664164">
    <property type="component" value="Unassembled WGS sequence"/>
</dbReference>